<name>A0A8S0QX47_OLEEU</name>
<dbReference type="EMBL" id="CACTIH010001979">
    <property type="protein sequence ID" value="CAA2970598.1"/>
    <property type="molecule type" value="Genomic_DNA"/>
</dbReference>
<reference evidence="1 2" key="1">
    <citation type="submission" date="2019-12" db="EMBL/GenBank/DDBJ databases">
        <authorList>
            <person name="Alioto T."/>
            <person name="Alioto T."/>
            <person name="Gomez Garrido J."/>
        </authorList>
    </citation>
    <scope>NUCLEOTIDE SEQUENCE [LARGE SCALE GENOMIC DNA]</scope>
</reference>
<gene>
    <name evidence="1" type="ORF">OLEA9_A121282</name>
</gene>
<evidence type="ECO:0000313" key="1">
    <source>
        <dbReference type="EMBL" id="CAA2970598.1"/>
    </source>
</evidence>
<dbReference type="Proteomes" id="UP000594638">
    <property type="component" value="Unassembled WGS sequence"/>
</dbReference>
<organism evidence="1 2">
    <name type="scientific">Olea europaea subsp. europaea</name>
    <dbReference type="NCBI Taxonomy" id="158383"/>
    <lineage>
        <taxon>Eukaryota</taxon>
        <taxon>Viridiplantae</taxon>
        <taxon>Streptophyta</taxon>
        <taxon>Embryophyta</taxon>
        <taxon>Tracheophyta</taxon>
        <taxon>Spermatophyta</taxon>
        <taxon>Magnoliopsida</taxon>
        <taxon>eudicotyledons</taxon>
        <taxon>Gunneridae</taxon>
        <taxon>Pentapetalae</taxon>
        <taxon>asterids</taxon>
        <taxon>lamiids</taxon>
        <taxon>Lamiales</taxon>
        <taxon>Oleaceae</taxon>
        <taxon>Oleeae</taxon>
        <taxon>Olea</taxon>
    </lineage>
</organism>
<protein>
    <submittedName>
        <fullName evidence="1">Uncharacterized protein</fullName>
    </submittedName>
</protein>
<dbReference type="AlphaFoldDB" id="A0A8S0QX47"/>
<accession>A0A8S0QX47</accession>
<comment type="caution">
    <text evidence="1">The sequence shown here is derived from an EMBL/GenBank/DDBJ whole genome shotgun (WGS) entry which is preliminary data.</text>
</comment>
<dbReference type="Gramene" id="OE9A121282T1">
    <property type="protein sequence ID" value="OE9A121282C1"/>
    <property type="gene ID" value="OE9A121282"/>
</dbReference>
<evidence type="ECO:0000313" key="2">
    <source>
        <dbReference type="Proteomes" id="UP000594638"/>
    </source>
</evidence>
<sequence>MEKMMIALDFNFPKRHLSVAMRTMAWQGQDGNKNAVGTKIFDGILAAVDLSTEIT</sequence>
<proteinExistence type="predicted"/>
<keyword evidence="2" id="KW-1185">Reference proteome</keyword>